<reference evidence="1 2" key="1">
    <citation type="submission" date="2021-06" db="EMBL/GenBank/DDBJ databases">
        <authorList>
            <person name="Palmer J.M."/>
        </authorList>
    </citation>
    <scope>NUCLEOTIDE SEQUENCE [LARGE SCALE GENOMIC DNA]</scope>
    <source>
        <strain evidence="1 2">AS_MEX2019</strain>
        <tissue evidence="1">Muscle</tissue>
    </source>
</reference>
<sequence length="137" mass="15189">MRENLKNKIKLLWLLPVALQPFAEINIPGQKQARRNVLAVSITLVYTLITPLLRTARTVVQAQDCRCAAAVLMSEKQPNVIGKLAISLVAPAQKTKTDKQKKTDDEKQSVCSRQVPVWGCSCGGRAVAQQRARLRDL</sequence>
<protein>
    <submittedName>
        <fullName evidence="1">Uncharacterized protein</fullName>
    </submittedName>
</protein>
<gene>
    <name evidence="1" type="ORF">AMECASPLE_019540</name>
</gene>
<name>A0ABV1A9X0_9TELE</name>
<proteinExistence type="predicted"/>
<dbReference type="Proteomes" id="UP001469553">
    <property type="component" value="Unassembled WGS sequence"/>
</dbReference>
<evidence type="ECO:0000313" key="2">
    <source>
        <dbReference type="Proteomes" id="UP001469553"/>
    </source>
</evidence>
<keyword evidence="2" id="KW-1185">Reference proteome</keyword>
<comment type="caution">
    <text evidence="1">The sequence shown here is derived from an EMBL/GenBank/DDBJ whole genome shotgun (WGS) entry which is preliminary data.</text>
</comment>
<organism evidence="1 2">
    <name type="scientific">Ameca splendens</name>
    <dbReference type="NCBI Taxonomy" id="208324"/>
    <lineage>
        <taxon>Eukaryota</taxon>
        <taxon>Metazoa</taxon>
        <taxon>Chordata</taxon>
        <taxon>Craniata</taxon>
        <taxon>Vertebrata</taxon>
        <taxon>Euteleostomi</taxon>
        <taxon>Actinopterygii</taxon>
        <taxon>Neopterygii</taxon>
        <taxon>Teleostei</taxon>
        <taxon>Neoteleostei</taxon>
        <taxon>Acanthomorphata</taxon>
        <taxon>Ovalentaria</taxon>
        <taxon>Atherinomorphae</taxon>
        <taxon>Cyprinodontiformes</taxon>
        <taxon>Goodeidae</taxon>
        <taxon>Ameca</taxon>
    </lineage>
</organism>
<evidence type="ECO:0000313" key="1">
    <source>
        <dbReference type="EMBL" id="MEQ2315190.1"/>
    </source>
</evidence>
<accession>A0ABV1A9X0</accession>
<dbReference type="EMBL" id="JAHRIP010086220">
    <property type="protein sequence ID" value="MEQ2315190.1"/>
    <property type="molecule type" value="Genomic_DNA"/>
</dbReference>